<dbReference type="InterPro" id="IPR050223">
    <property type="entry name" value="D-isomer_2-hydroxyacid_DH"/>
</dbReference>
<comment type="caution">
    <text evidence="7">The sequence shown here is derived from an EMBL/GenBank/DDBJ whole genome shotgun (WGS) entry which is preliminary data.</text>
</comment>
<evidence type="ECO:0000313" key="7">
    <source>
        <dbReference type="EMBL" id="MFF3667492.1"/>
    </source>
</evidence>
<evidence type="ECO:0000256" key="3">
    <source>
        <dbReference type="ARBA" id="ARBA00023027"/>
    </source>
</evidence>
<gene>
    <name evidence="7" type="ORF">ACFYXI_18000</name>
</gene>
<dbReference type="Pfam" id="PF02826">
    <property type="entry name" value="2-Hacid_dh_C"/>
    <property type="match status" value="1"/>
</dbReference>
<dbReference type="PANTHER" id="PTHR10996:SF178">
    <property type="entry name" value="2-HYDROXYACID DEHYDROGENASE YGL185C-RELATED"/>
    <property type="match status" value="1"/>
</dbReference>
<organism evidence="7 8">
    <name type="scientific">Microtetraspora malaysiensis</name>
    <dbReference type="NCBI Taxonomy" id="161358"/>
    <lineage>
        <taxon>Bacteria</taxon>
        <taxon>Bacillati</taxon>
        <taxon>Actinomycetota</taxon>
        <taxon>Actinomycetes</taxon>
        <taxon>Streptosporangiales</taxon>
        <taxon>Streptosporangiaceae</taxon>
        <taxon>Microtetraspora</taxon>
    </lineage>
</organism>
<dbReference type="InterPro" id="IPR036291">
    <property type="entry name" value="NAD(P)-bd_dom_sf"/>
</dbReference>
<dbReference type="PROSITE" id="PS00065">
    <property type="entry name" value="D_2_HYDROXYACID_DH_1"/>
    <property type="match status" value="1"/>
</dbReference>
<feature type="domain" description="D-isomer specific 2-hydroxyacid dehydrogenase catalytic" evidence="5">
    <location>
        <begin position="59"/>
        <end position="343"/>
    </location>
</feature>
<evidence type="ECO:0000259" key="6">
    <source>
        <dbReference type="Pfam" id="PF02826"/>
    </source>
</evidence>
<evidence type="ECO:0000256" key="1">
    <source>
        <dbReference type="ARBA" id="ARBA00005854"/>
    </source>
</evidence>
<dbReference type="RefSeq" id="WP_387412472.1">
    <property type="nucleotide sequence ID" value="NZ_JBIASD010000011.1"/>
</dbReference>
<dbReference type="InterPro" id="IPR006139">
    <property type="entry name" value="D-isomer_2_OHA_DH_cat_dom"/>
</dbReference>
<sequence length="345" mass="36898">MRTSEHVSAVDVAGSEMALAGAAVGAAKIVVSGAGIDERLLAPLHGLGCQVVSIGRGETPTAQALRDELTDAVAYLHGGEEIVSEEVLELAGGLRVIAFLGIGYETFIDVAAARRRGIVVTNTPDRTPDAVAEFTVGQIINASRRIPRHLGTVYPHWSGAEELPDELASKKIGIVGLGQIGARIAGILRLGFHCRVSYYNRTRKEGLEMTLGVRFRQLAELAEWSDVLVVMVGGNAETAGLIDRRVLARVRPGSILVNTARASIVDPEALRDALAGGRLAMAVFDGYYQDSSVAKDLLNDFGDRMYVTGHIASHTKQSMERMVRQAVDSVVNLLSGRPDPNVVIR</sequence>
<evidence type="ECO:0000259" key="5">
    <source>
        <dbReference type="Pfam" id="PF00389"/>
    </source>
</evidence>
<dbReference type="InterPro" id="IPR006140">
    <property type="entry name" value="D-isomer_DH_NAD-bd"/>
</dbReference>
<dbReference type="InterPro" id="IPR029752">
    <property type="entry name" value="D-isomer_DH_CS1"/>
</dbReference>
<dbReference type="Pfam" id="PF00389">
    <property type="entry name" value="2-Hacid_dh"/>
    <property type="match status" value="1"/>
</dbReference>
<keyword evidence="8" id="KW-1185">Reference proteome</keyword>
<dbReference type="EMBL" id="JBIASD010000011">
    <property type="protein sequence ID" value="MFF3667492.1"/>
    <property type="molecule type" value="Genomic_DNA"/>
</dbReference>
<proteinExistence type="inferred from homology"/>
<feature type="domain" description="D-isomer specific 2-hydroxyacid dehydrogenase NAD-binding" evidence="6">
    <location>
        <begin position="137"/>
        <end position="312"/>
    </location>
</feature>
<dbReference type="Gene3D" id="3.40.50.720">
    <property type="entry name" value="NAD(P)-binding Rossmann-like Domain"/>
    <property type="match status" value="2"/>
</dbReference>
<evidence type="ECO:0000256" key="4">
    <source>
        <dbReference type="RuleBase" id="RU003719"/>
    </source>
</evidence>
<keyword evidence="2 4" id="KW-0560">Oxidoreductase</keyword>
<evidence type="ECO:0000256" key="2">
    <source>
        <dbReference type="ARBA" id="ARBA00023002"/>
    </source>
</evidence>
<accession>A0ABW6SR78</accession>
<reference evidence="7 8" key="1">
    <citation type="submission" date="2024-10" db="EMBL/GenBank/DDBJ databases">
        <title>The Natural Products Discovery Center: Release of the First 8490 Sequenced Strains for Exploring Actinobacteria Biosynthetic Diversity.</title>
        <authorList>
            <person name="Kalkreuter E."/>
            <person name="Kautsar S.A."/>
            <person name="Yang D."/>
            <person name="Bader C.D."/>
            <person name="Teijaro C.N."/>
            <person name="Fluegel L."/>
            <person name="Davis C.M."/>
            <person name="Simpson J.R."/>
            <person name="Lauterbach L."/>
            <person name="Steele A.D."/>
            <person name="Gui C."/>
            <person name="Meng S."/>
            <person name="Li G."/>
            <person name="Viehrig K."/>
            <person name="Ye F."/>
            <person name="Su P."/>
            <person name="Kiefer A.F."/>
            <person name="Nichols A."/>
            <person name="Cepeda A.J."/>
            <person name="Yan W."/>
            <person name="Fan B."/>
            <person name="Jiang Y."/>
            <person name="Adhikari A."/>
            <person name="Zheng C.-J."/>
            <person name="Schuster L."/>
            <person name="Cowan T.M."/>
            <person name="Smanski M.J."/>
            <person name="Chevrette M.G."/>
            <person name="De Carvalho L.P.S."/>
            <person name="Shen B."/>
        </authorList>
    </citation>
    <scope>NUCLEOTIDE SEQUENCE [LARGE SCALE GENOMIC DNA]</scope>
    <source>
        <strain evidence="7 8">NPDC002173</strain>
    </source>
</reference>
<name>A0ABW6SR78_9ACTN</name>
<protein>
    <submittedName>
        <fullName evidence="7">2-hydroxyacid dehydrogenase</fullName>
    </submittedName>
</protein>
<dbReference type="SUPFAM" id="SSF52283">
    <property type="entry name" value="Formate/glycerate dehydrogenase catalytic domain-like"/>
    <property type="match status" value="1"/>
</dbReference>
<keyword evidence="3" id="KW-0520">NAD</keyword>
<comment type="similarity">
    <text evidence="1 4">Belongs to the D-isomer specific 2-hydroxyacid dehydrogenase family.</text>
</comment>
<dbReference type="SUPFAM" id="SSF51735">
    <property type="entry name" value="NAD(P)-binding Rossmann-fold domains"/>
    <property type="match status" value="1"/>
</dbReference>
<dbReference type="Proteomes" id="UP001602013">
    <property type="component" value="Unassembled WGS sequence"/>
</dbReference>
<evidence type="ECO:0000313" key="8">
    <source>
        <dbReference type="Proteomes" id="UP001602013"/>
    </source>
</evidence>
<dbReference type="PANTHER" id="PTHR10996">
    <property type="entry name" value="2-HYDROXYACID DEHYDROGENASE-RELATED"/>
    <property type="match status" value="1"/>
</dbReference>